<protein>
    <submittedName>
        <fullName evidence="1">Uncharacterized protein</fullName>
    </submittedName>
</protein>
<evidence type="ECO:0000313" key="1">
    <source>
        <dbReference type="EMBL" id="CAB4144633.1"/>
    </source>
</evidence>
<accession>A0A6J5MGX8</accession>
<reference evidence="1" key="1">
    <citation type="submission" date="2020-04" db="EMBL/GenBank/DDBJ databases">
        <authorList>
            <person name="Chiriac C."/>
            <person name="Salcher M."/>
            <person name="Ghai R."/>
            <person name="Kavagutti S V."/>
        </authorList>
    </citation>
    <scope>NUCLEOTIDE SEQUENCE</scope>
</reference>
<evidence type="ECO:0000313" key="2">
    <source>
        <dbReference type="EMBL" id="CAB4189733.1"/>
    </source>
</evidence>
<name>A0A6J5MGX8_9CAUD</name>
<dbReference type="EMBL" id="LR796428">
    <property type="protein sequence ID" value="CAB4144633.1"/>
    <property type="molecule type" value="Genomic_DNA"/>
</dbReference>
<sequence>MAKSPLNDKTIKLLIPVHAMQHHTLKERRVRWSISPQALSRASGIDVTIILAFEDGKVTRSRVRRRLVAALRYLVFQRSLMIAFALGKELGVDVLKGIDLVESDKIMDLRAPDLPDIEDERPFYEIIRAESAAPQRDTLDD</sequence>
<dbReference type="EMBL" id="LR797153">
    <property type="protein sequence ID" value="CAB4189733.1"/>
    <property type="molecule type" value="Genomic_DNA"/>
</dbReference>
<proteinExistence type="predicted"/>
<gene>
    <name evidence="2" type="ORF">UFOVP1200_14</name>
    <name evidence="1" type="ORF">UFOVP469_41</name>
</gene>
<organism evidence="1">
    <name type="scientific">uncultured Caudovirales phage</name>
    <dbReference type="NCBI Taxonomy" id="2100421"/>
    <lineage>
        <taxon>Viruses</taxon>
        <taxon>Duplodnaviria</taxon>
        <taxon>Heunggongvirae</taxon>
        <taxon>Uroviricota</taxon>
        <taxon>Caudoviricetes</taxon>
        <taxon>Peduoviridae</taxon>
        <taxon>Maltschvirus</taxon>
        <taxon>Maltschvirus maltsch</taxon>
    </lineage>
</organism>